<proteinExistence type="predicted"/>
<evidence type="ECO:0000313" key="2">
    <source>
        <dbReference type="Proteomes" id="UP001472677"/>
    </source>
</evidence>
<gene>
    <name evidence="1" type="ORF">V6N12_010096</name>
</gene>
<comment type="caution">
    <text evidence="1">The sequence shown here is derived from an EMBL/GenBank/DDBJ whole genome shotgun (WGS) entry which is preliminary data.</text>
</comment>
<name>A0ABR2ECP5_9ROSI</name>
<protein>
    <submittedName>
        <fullName evidence="1">Uncharacterized protein</fullName>
    </submittedName>
</protein>
<reference evidence="1 2" key="1">
    <citation type="journal article" date="2024" name="G3 (Bethesda)">
        <title>Genome assembly of Hibiscus sabdariffa L. provides insights into metabolisms of medicinal natural products.</title>
        <authorList>
            <person name="Kim T."/>
        </authorList>
    </citation>
    <scope>NUCLEOTIDE SEQUENCE [LARGE SCALE GENOMIC DNA]</scope>
    <source>
        <strain evidence="1">TK-2024</strain>
        <tissue evidence="1">Old leaves</tissue>
    </source>
</reference>
<sequence>MKCSYSKQDSNGFKHGYRGEGFIIVCTMNLSKTFSDQSPLVVQPKSILGFLAWNPFQISWPQAISQSLDSTLLLDKSWAHLDLQE</sequence>
<dbReference type="EMBL" id="JBBPBM010000016">
    <property type="protein sequence ID" value="KAK8557873.1"/>
    <property type="molecule type" value="Genomic_DNA"/>
</dbReference>
<keyword evidence="2" id="KW-1185">Reference proteome</keyword>
<accession>A0ABR2ECP5</accession>
<dbReference type="Proteomes" id="UP001472677">
    <property type="component" value="Unassembled WGS sequence"/>
</dbReference>
<organism evidence="1 2">
    <name type="scientific">Hibiscus sabdariffa</name>
    <name type="common">roselle</name>
    <dbReference type="NCBI Taxonomy" id="183260"/>
    <lineage>
        <taxon>Eukaryota</taxon>
        <taxon>Viridiplantae</taxon>
        <taxon>Streptophyta</taxon>
        <taxon>Embryophyta</taxon>
        <taxon>Tracheophyta</taxon>
        <taxon>Spermatophyta</taxon>
        <taxon>Magnoliopsida</taxon>
        <taxon>eudicotyledons</taxon>
        <taxon>Gunneridae</taxon>
        <taxon>Pentapetalae</taxon>
        <taxon>rosids</taxon>
        <taxon>malvids</taxon>
        <taxon>Malvales</taxon>
        <taxon>Malvaceae</taxon>
        <taxon>Malvoideae</taxon>
        <taxon>Hibiscus</taxon>
    </lineage>
</organism>
<evidence type="ECO:0000313" key="1">
    <source>
        <dbReference type="EMBL" id="KAK8557873.1"/>
    </source>
</evidence>